<dbReference type="SMART" id="SM00382">
    <property type="entry name" value="AAA"/>
    <property type="match status" value="1"/>
</dbReference>
<dbReference type="InterPro" id="IPR027417">
    <property type="entry name" value="P-loop_NTPase"/>
</dbReference>
<evidence type="ECO:0000256" key="5">
    <source>
        <dbReference type="ARBA" id="ARBA00022840"/>
    </source>
</evidence>
<dbReference type="GO" id="GO:0005524">
    <property type="term" value="F:ATP binding"/>
    <property type="evidence" value="ECO:0007669"/>
    <property type="project" value="UniProtKB-KW"/>
</dbReference>
<sequence length="778" mass="88463">MFPCDCWKFWPPNPCTYGVLVTLIYSAVTVFLTIFLNSRRKAFTTDPAAYQRLTNETPTVADLGGPVTRNFLLTVLIGVVNITLPWIYFFAHYEVVSFTPIFFITAGSHSLFWILTPVFHGFLINRKRVTFWLLFVYCVDILLIVPVLASHEFFPDGFLKAGYFFYFAVKAVGTIITILLTAVGYTLRDFNQPDHQWIKIEKSLRQVGRYIWPHKHFLIRLRIYICLALVVVGRLTNIVFPLYSKWIIDELAKGNFCYQLIIGSVIFQFFQGSTGGFLNTLRNHLWISVNQYTTREIQMDMFAHIHELSLSWHLSRKTGEVLKIMDRGTYSIQTLLNTVFFMIVPSFVDITIATVFFFVMFNYYFGLLVLLTMFTYLATTVAVTEWQRKVRRDWNDIENEFQAIGVDSILNYETVKYYSAEEVEYDRNKKRPSKLPETRNIIVGVSLLVGTLLIGYFITLPNSKFTTGDYIMFITYLIGLYGPLNYIGTIYRALIQSFVDTESMFDLLNKKVVIVDSIDAVEVPSGPLPLNVNNVSFHYSEDQPILKNISFTVPPGKTIAIVGPSGGGKSTIIRLLFRLYDVTDGSICLGDTDIRHMKLKSLRGSIGIVPQDTVLFNDTIGYNIRYGRPGATDEEVEAAAEAAQILDLIKSMPEGYDTIVGERGLKLSGGEKQRVAIARTILKNPDFLLLDEATSALDSITESQIQMNLKELARGRTCVVVAHRLSTIKSADTILVLRNGNIVQSGTHEELVNIPGEYHKLWKLQRNPRKNSCDQNDQ</sequence>
<dbReference type="AlphaFoldDB" id="A0A7E4VIF1"/>
<feature type="domain" description="ABC transmembrane type-1" evidence="11">
    <location>
        <begin position="225"/>
        <end position="496"/>
    </location>
</feature>
<feature type="transmembrane region" description="Helical" evidence="9">
    <location>
        <begin position="363"/>
        <end position="383"/>
    </location>
</feature>
<dbReference type="PROSITE" id="PS50929">
    <property type="entry name" value="ABC_TM1F"/>
    <property type="match status" value="1"/>
</dbReference>
<feature type="transmembrane region" description="Helical" evidence="9">
    <location>
        <begin position="71"/>
        <end position="91"/>
    </location>
</feature>
<evidence type="ECO:0000256" key="8">
    <source>
        <dbReference type="ARBA" id="ARBA00024363"/>
    </source>
</evidence>
<feature type="domain" description="ABC transporter" evidence="10">
    <location>
        <begin position="530"/>
        <end position="764"/>
    </location>
</feature>
<feature type="transmembrane region" description="Helical" evidence="9">
    <location>
        <begin position="223"/>
        <end position="244"/>
    </location>
</feature>
<reference evidence="13" key="2">
    <citation type="submission" date="2020-10" db="UniProtKB">
        <authorList>
            <consortium name="WormBaseParasite"/>
        </authorList>
    </citation>
    <scope>IDENTIFICATION</scope>
</reference>
<dbReference type="WBParaSite" id="Pan_g21191.t1">
    <property type="protein sequence ID" value="Pan_g21191.t1"/>
    <property type="gene ID" value="Pan_g21191"/>
</dbReference>
<keyword evidence="12" id="KW-1185">Reference proteome</keyword>
<dbReference type="InterPro" id="IPR036640">
    <property type="entry name" value="ABC1_TM_sf"/>
</dbReference>
<protein>
    <submittedName>
        <fullName evidence="13">ATP-binding cassette sub-family B member 6, mitochondrial</fullName>
    </submittedName>
</protein>
<dbReference type="GO" id="GO:0015439">
    <property type="term" value="F:ABC-type heme transporter activity"/>
    <property type="evidence" value="ECO:0007669"/>
    <property type="project" value="TreeGrafter"/>
</dbReference>
<dbReference type="InterPro" id="IPR003593">
    <property type="entry name" value="AAA+_ATPase"/>
</dbReference>
<organism evidence="12 13">
    <name type="scientific">Panagrellus redivivus</name>
    <name type="common">Microworm</name>
    <dbReference type="NCBI Taxonomy" id="6233"/>
    <lineage>
        <taxon>Eukaryota</taxon>
        <taxon>Metazoa</taxon>
        <taxon>Ecdysozoa</taxon>
        <taxon>Nematoda</taxon>
        <taxon>Chromadorea</taxon>
        <taxon>Rhabditida</taxon>
        <taxon>Tylenchina</taxon>
        <taxon>Panagrolaimomorpha</taxon>
        <taxon>Panagrolaimoidea</taxon>
        <taxon>Panagrolaimidae</taxon>
        <taxon>Panagrellus</taxon>
    </lineage>
</organism>
<dbReference type="SUPFAM" id="SSF90123">
    <property type="entry name" value="ABC transporter transmembrane region"/>
    <property type="match status" value="1"/>
</dbReference>
<keyword evidence="3 9" id="KW-0812">Transmembrane</keyword>
<dbReference type="GO" id="GO:0005774">
    <property type="term" value="C:vacuolar membrane"/>
    <property type="evidence" value="ECO:0007669"/>
    <property type="project" value="TreeGrafter"/>
</dbReference>
<feature type="transmembrane region" description="Helical" evidence="9">
    <location>
        <begin position="470"/>
        <end position="488"/>
    </location>
</feature>
<dbReference type="SUPFAM" id="SSF52540">
    <property type="entry name" value="P-loop containing nucleoside triphosphate hydrolases"/>
    <property type="match status" value="1"/>
</dbReference>
<dbReference type="InterPro" id="IPR017871">
    <property type="entry name" value="ABC_transporter-like_CS"/>
</dbReference>
<dbReference type="GO" id="GO:0020037">
    <property type="term" value="F:heme binding"/>
    <property type="evidence" value="ECO:0007669"/>
    <property type="project" value="TreeGrafter"/>
</dbReference>
<evidence type="ECO:0000256" key="1">
    <source>
        <dbReference type="ARBA" id="ARBA00004141"/>
    </source>
</evidence>
<accession>A0A7E4VIF1</accession>
<dbReference type="PROSITE" id="PS00211">
    <property type="entry name" value="ABC_TRANSPORTER_1"/>
    <property type="match status" value="1"/>
</dbReference>
<keyword evidence="4" id="KW-0547">Nucleotide-binding</keyword>
<dbReference type="Proteomes" id="UP000492821">
    <property type="component" value="Unassembled WGS sequence"/>
</dbReference>
<comment type="similarity">
    <text evidence="8">Belongs to the ABC transporter superfamily. ABCB family. Heavy Metal importer (TC 3.A.1.210) subfamily.</text>
</comment>
<keyword evidence="2" id="KW-0813">Transport</keyword>
<evidence type="ECO:0000256" key="6">
    <source>
        <dbReference type="ARBA" id="ARBA00022989"/>
    </source>
</evidence>
<dbReference type="Pfam" id="PF00664">
    <property type="entry name" value="ABC_membrane"/>
    <property type="match status" value="1"/>
</dbReference>
<dbReference type="FunFam" id="3.40.50.300:FF:000186">
    <property type="entry name" value="ATP-binding cassette sub-family B member 7, mitochondrial"/>
    <property type="match status" value="1"/>
</dbReference>
<feature type="transmembrane region" description="Helical" evidence="9">
    <location>
        <begin position="131"/>
        <end position="151"/>
    </location>
</feature>
<comment type="subcellular location">
    <subcellularLocation>
        <location evidence="1">Membrane</location>
        <topology evidence="1">Multi-pass membrane protein</topology>
    </subcellularLocation>
</comment>
<dbReference type="PANTHER" id="PTHR24221:SF654">
    <property type="entry name" value="ATP-BINDING CASSETTE SUB-FAMILY B MEMBER 6"/>
    <property type="match status" value="1"/>
</dbReference>
<feature type="transmembrane region" description="Helical" evidence="9">
    <location>
        <begin position="440"/>
        <end position="458"/>
    </location>
</feature>
<dbReference type="Gene3D" id="1.20.1560.10">
    <property type="entry name" value="ABC transporter type 1, transmembrane domain"/>
    <property type="match status" value="1"/>
</dbReference>
<evidence type="ECO:0000256" key="9">
    <source>
        <dbReference type="SAM" id="Phobius"/>
    </source>
</evidence>
<evidence type="ECO:0000256" key="7">
    <source>
        <dbReference type="ARBA" id="ARBA00023136"/>
    </source>
</evidence>
<dbReference type="GO" id="GO:0016887">
    <property type="term" value="F:ATP hydrolysis activity"/>
    <property type="evidence" value="ECO:0007669"/>
    <property type="project" value="InterPro"/>
</dbReference>
<proteinExistence type="inferred from homology"/>
<dbReference type="Gene3D" id="3.40.50.300">
    <property type="entry name" value="P-loop containing nucleotide triphosphate hydrolases"/>
    <property type="match status" value="1"/>
</dbReference>
<feature type="transmembrane region" description="Helical" evidence="9">
    <location>
        <begin position="256"/>
        <end position="278"/>
    </location>
</feature>
<dbReference type="Pfam" id="PF00005">
    <property type="entry name" value="ABC_tran"/>
    <property type="match status" value="1"/>
</dbReference>
<reference evidence="12" key="1">
    <citation type="journal article" date="2013" name="Genetics">
        <title>The draft genome and transcriptome of Panagrellus redivivus are shaped by the harsh demands of a free-living lifestyle.</title>
        <authorList>
            <person name="Srinivasan J."/>
            <person name="Dillman A.R."/>
            <person name="Macchietto M.G."/>
            <person name="Heikkinen L."/>
            <person name="Lakso M."/>
            <person name="Fracchia K.M."/>
            <person name="Antoshechkin I."/>
            <person name="Mortazavi A."/>
            <person name="Wong G."/>
            <person name="Sternberg P.W."/>
        </authorList>
    </citation>
    <scope>NUCLEOTIDE SEQUENCE [LARGE SCALE GENOMIC DNA]</scope>
    <source>
        <strain evidence="12">MT8872</strain>
    </source>
</reference>
<dbReference type="InterPro" id="IPR003439">
    <property type="entry name" value="ABC_transporter-like_ATP-bd"/>
</dbReference>
<keyword evidence="7 9" id="KW-0472">Membrane</keyword>
<evidence type="ECO:0000313" key="12">
    <source>
        <dbReference type="Proteomes" id="UP000492821"/>
    </source>
</evidence>
<evidence type="ECO:0000259" key="10">
    <source>
        <dbReference type="PROSITE" id="PS50893"/>
    </source>
</evidence>
<feature type="transmembrane region" description="Helical" evidence="9">
    <location>
        <begin position="335"/>
        <end position="357"/>
    </location>
</feature>
<name>A0A7E4VIF1_PANRE</name>
<evidence type="ECO:0000256" key="2">
    <source>
        <dbReference type="ARBA" id="ARBA00022448"/>
    </source>
</evidence>
<evidence type="ECO:0000256" key="3">
    <source>
        <dbReference type="ARBA" id="ARBA00022692"/>
    </source>
</evidence>
<feature type="transmembrane region" description="Helical" evidence="9">
    <location>
        <begin position="163"/>
        <end position="187"/>
    </location>
</feature>
<evidence type="ECO:0000313" key="13">
    <source>
        <dbReference type="WBParaSite" id="Pan_g21191.t1"/>
    </source>
</evidence>
<feature type="transmembrane region" description="Helical" evidence="9">
    <location>
        <begin position="97"/>
        <end position="119"/>
    </location>
</feature>
<dbReference type="InterPro" id="IPR039421">
    <property type="entry name" value="Type_1_exporter"/>
</dbReference>
<feature type="transmembrane region" description="Helical" evidence="9">
    <location>
        <begin position="17"/>
        <end position="36"/>
    </location>
</feature>
<dbReference type="InterPro" id="IPR011527">
    <property type="entry name" value="ABC1_TM_dom"/>
</dbReference>
<evidence type="ECO:0000256" key="4">
    <source>
        <dbReference type="ARBA" id="ARBA00022741"/>
    </source>
</evidence>
<dbReference type="PANTHER" id="PTHR24221">
    <property type="entry name" value="ATP-BINDING CASSETTE SUB-FAMILY B"/>
    <property type="match status" value="1"/>
</dbReference>
<dbReference type="PROSITE" id="PS50893">
    <property type="entry name" value="ABC_TRANSPORTER_2"/>
    <property type="match status" value="1"/>
</dbReference>
<evidence type="ECO:0000259" key="11">
    <source>
        <dbReference type="PROSITE" id="PS50929"/>
    </source>
</evidence>
<keyword evidence="6 9" id="KW-1133">Transmembrane helix</keyword>
<keyword evidence="5" id="KW-0067">ATP-binding</keyword>